<protein>
    <submittedName>
        <fullName evidence="7">Glyoxylase-like metal-dependent hydrolase (Beta-lactamase superfamily II)</fullName>
    </submittedName>
</protein>
<sequence length="274" mass="30153">MTQATHLAAPSGKSPAANIRMWGLDAPKMDIDAAHLVVGAEGTVRIPLPAYLIEHEQGLVLFDTSMNPLVCDDPALVFGDRPETSMIVSNPEQRIDRQLAKLGYRPEDITHVVLSHTHSDHAGGLYLFPQAKFFAGPGEFQWAAKPGPESAHLFNPTDLAGEVKEFDWTTVQSPSQDLFGDGAIIIHHTPGHTPGELSALVRLPSQNILLTGDTVHLREAMEWDAVDGSDWDHNEARRSITSLKRIRDEESASVWIAHDPRDWEDFGGPLKELV</sequence>
<dbReference type="PANTHER" id="PTHR42978">
    <property type="entry name" value="QUORUM-QUENCHING LACTONASE YTNP-RELATED-RELATED"/>
    <property type="match status" value="1"/>
</dbReference>
<gene>
    <name evidence="7" type="ORF">J2X01_003564</name>
</gene>
<dbReference type="InterPro" id="IPR051013">
    <property type="entry name" value="MBL_superfamily_lactonases"/>
</dbReference>
<evidence type="ECO:0000313" key="8">
    <source>
        <dbReference type="Proteomes" id="UP001252243"/>
    </source>
</evidence>
<evidence type="ECO:0000256" key="1">
    <source>
        <dbReference type="ARBA" id="ARBA00001947"/>
    </source>
</evidence>
<comment type="similarity">
    <text evidence="2">Belongs to the metallo-beta-lactamase superfamily.</text>
</comment>
<evidence type="ECO:0000256" key="5">
    <source>
        <dbReference type="ARBA" id="ARBA00022833"/>
    </source>
</evidence>
<evidence type="ECO:0000256" key="2">
    <source>
        <dbReference type="ARBA" id="ARBA00007749"/>
    </source>
</evidence>
<proteinExistence type="inferred from homology"/>
<dbReference type="SMART" id="SM00849">
    <property type="entry name" value="Lactamase_B"/>
    <property type="match status" value="1"/>
</dbReference>
<dbReference type="SUPFAM" id="SSF56281">
    <property type="entry name" value="Metallo-hydrolase/oxidoreductase"/>
    <property type="match status" value="1"/>
</dbReference>
<dbReference type="CDD" id="cd07729">
    <property type="entry name" value="AHL_lactonase_MBL-fold"/>
    <property type="match status" value="1"/>
</dbReference>
<dbReference type="EMBL" id="JAVDVQ010000020">
    <property type="protein sequence ID" value="MDR7084256.1"/>
    <property type="molecule type" value="Genomic_DNA"/>
</dbReference>
<dbReference type="InterPro" id="IPR001279">
    <property type="entry name" value="Metallo-B-lactamas"/>
</dbReference>
<comment type="caution">
    <text evidence="7">The sequence shown here is derived from an EMBL/GenBank/DDBJ whole genome shotgun (WGS) entry which is preliminary data.</text>
</comment>
<dbReference type="InterPro" id="IPR036866">
    <property type="entry name" value="RibonucZ/Hydroxyglut_hydro"/>
</dbReference>
<dbReference type="Gene3D" id="3.60.15.10">
    <property type="entry name" value="Ribonuclease Z/Hydroxyacylglutathione hydrolase-like"/>
    <property type="match status" value="1"/>
</dbReference>
<evidence type="ECO:0000259" key="6">
    <source>
        <dbReference type="SMART" id="SM00849"/>
    </source>
</evidence>
<organism evidence="7 8">
    <name type="scientific">Arthrobacter ginsengisoli</name>
    <dbReference type="NCBI Taxonomy" id="1356565"/>
    <lineage>
        <taxon>Bacteria</taxon>
        <taxon>Bacillati</taxon>
        <taxon>Actinomycetota</taxon>
        <taxon>Actinomycetes</taxon>
        <taxon>Micrococcales</taxon>
        <taxon>Micrococcaceae</taxon>
        <taxon>Arthrobacter</taxon>
    </lineage>
</organism>
<reference evidence="7 8" key="1">
    <citation type="submission" date="2023-07" db="EMBL/GenBank/DDBJ databases">
        <title>Sorghum-associated microbial communities from plants grown in Nebraska, USA.</title>
        <authorList>
            <person name="Schachtman D."/>
        </authorList>
    </citation>
    <scope>NUCLEOTIDE SEQUENCE [LARGE SCALE GENOMIC DNA]</scope>
    <source>
        <strain evidence="7 8">BE167</strain>
    </source>
</reference>
<feature type="domain" description="Metallo-beta-lactamase" evidence="6">
    <location>
        <begin position="47"/>
        <end position="258"/>
    </location>
</feature>
<dbReference type="Proteomes" id="UP001252243">
    <property type="component" value="Unassembled WGS sequence"/>
</dbReference>
<dbReference type="Pfam" id="PF00753">
    <property type="entry name" value="Lactamase_B"/>
    <property type="match status" value="1"/>
</dbReference>
<dbReference type="PANTHER" id="PTHR42978:SF2">
    <property type="entry name" value="102 KBASES UNSTABLE REGION: FROM 1 TO 119443"/>
    <property type="match status" value="1"/>
</dbReference>
<keyword evidence="3" id="KW-0479">Metal-binding</keyword>
<comment type="cofactor">
    <cofactor evidence="1">
        <name>Zn(2+)</name>
        <dbReference type="ChEBI" id="CHEBI:29105"/>
    </cofactor>
</comment>
<keyword evidence="4" id="KW-0378">Hydrolase</keyword>
<dbReference type="RefSeq" id="WP_310060377.1">
    <property type="nucleotide sequence ID" value="NZ_JAVDVQ010000020.1"/>
</dbReference>
<evidence type="ECO:0000313" key="7">
    <source>
        <dbReference type="EMBL" id="MDR7084256.1"/>
    </source>
</evidence>
<accession>A0ABU1UGD1</accession>
<keyword evidence="5" id="KW-0862">Zinc</keyword>
<name>A0ABU1UGD1_9MICC</name>
<evidence type="ECO:0000256" key="4">
    <source>
        <dbReference type="ARBA" id="ARBA00022801"/>
    </source>
</evidence>
<keyword evidence="8" id="KW-1185">Reference proteome</keyword>
<evidence type="ECO:0000256" key="3">
    <source>
        <dbReference type="ARBA" id="ARBA00022723"/>
    </source>
</evidence>